<reference evidence="2" key="1">
    <citation type="journal article" date="2017" name="Nature">
        <title>The sunflower genome provides insights into oil metabolism, flowering and Asterid evolution.</title>
        <authorList>
            <person name="Badouin H."/>
            <person name="Gouzy J."/>
            <person name="Grassa C.J."/>
            <person name="Murat F."/>
            <person name="Staton S.E."/>
            <person name="Cottret L."/>
            <person name="Lelandais-Briere C."/>
            <person name="Owens G.L."/>
            <person name="Carrere S."/>
            <person name="Mayjonade B."/>
            <person name="Legrand L."/>
            <person name="Gill N."/>
            <person name="Kane N.C."/>
            <person name="Bowers J.E."/>
            <person name="Hubner S."/>
            <person name="Bellec A."/>
            <person name="Berard A."/>
            <person name="Berges H."/>
            <person name="Blanchet N."/>
            <person name="Boniface M.C."/>
            <person name="Brunel D."/>
            <person name="Catrice O."/>
            <person name="Chaidir N."/>
            <person name="Claudel C."/>
            <person name="Donnadieu C."/>
            <person name="Faraut T."/>
            <person name="Fievet G."/>
            <person name="Helmstetter N."/>
            <person name="King M."/>
            <person name="Knapp S.J."/>
            <person name="Lai Z."/>
            <person name="Le Paslier M.C."/>
            <person name="Lippi Y."/>
            <person name="Lorenzon L."/>
            <person name="Mandel J.R."/>
            <person name="Marage G."/>
            <person name="Marchand G."/>
            <person name="Marquand E."/>
            <person name="Bret-Mestries E."/>
            <person name="Morien E."/>
            <person name="Nambeesan S."/>
            <person name="Nguyen T."/>
            <person name="Pegot-Espagnet P."/>
            <person name="Pouilly N."/>
            <person name="Raftis F."/>
            <person name="Sallet E."/>
            <person name="Schiex T."/>
            <person name="Thomas J."/>
            <person name="Vandecasteele C."/>
            <person name="Vares D."/>
            <person name="Vear F."/>
            <person name="Vautrin S."/>
            <person name="Crespi M."/>
            <person name="Mangin B."/>
            <person name="Burke J.M."/>
            <person name="Salse J."/>
            <person name="Munos S."/>
            <person name="Vincourt P."/>
            <person name="Rieseberg L.H."/>
            <person name="Langlade N.B."/>
        </authorList>
    </citation>
    <scope>NUCLEOTIDE SEQUENCE</scope>
    <source>
        <tissue evidence="2">Leaves</tissue>
    </source>
</reference>
<feature type="region of interest" description="Disordered" evidence="1">
    <location>
        <begin position="1"/>
        <end position="26"/>
    </location>
</feature>
<dbReference type="EMBL" id="MNCJ02000331">
    <property type="protein sequence ID" value="KAF5760767.1"/>
    <property type="molecule type" value="Genomic_DNA"/>
</dbReference>
<keyword evidence="3" id="KW-1185">Reference proteome</keyword>
<sequence>MKLGKNFITGRETNQTSWRSADDPSPGEYTLSISAVKGEYRQVYIRRSSVITTRIGPYNGVTFSGRENYAPDASPASISYVIENQNEIYITFITSSNTTTLRSALTPDGKLEILQLKFHKM</sequence>
<evidence type="ECO:0000313" key="3">
    <source>
        <dbReference type="Proteomes" id="UP000215914"/>
    </source>
</evidence>
<dbReference type="PANTHER" id="PTHR32444:SF235">
    <property type="entry name" value="OS01G0783900 PROTEIN"/>
    <property type="match status" value="1"/>
</dbReference>
<evidence type="ECO:0000313" key="2">
    <source>
        <dbReference type="EMBL" id="KAF5760767.1"/>
    </source>
</evidence>
<dbReference type="AlphaFoldDB" id="A0A9K3GYL4"/>
<reference evidence="2" key="2">
    <citation type="submission" date="2020-06" db="EMBL/GenBank/DDBJ databases">
        <title>Helianthus annuus Genome sequencing and assembly Release 2.</title>
        <authorList>
            <person name="Gouzy J."/>
            <person name="Langlade N."/>
            <person name="Munos S."/>
        </authorList>
    </citation>
    <scope>NUCLEOTIDE SEQUENCE</scope>
    <source>
        <tissue evidence="2">Leaves</tissue>
    </source>
</reference>
<organism evidence="2 3">
    <name type="scientific">Helianthus annuus</name>
    <name type="common">Common sunflower</name>
    <dbReference type="NCBI Taxonomy" id="4232"/>
    <lineage>
        <taxon>Eukaryota</taxon>
        <taxon>Viridiplantae</taxon>
        <taxon>Streptophyta</taxon>
        <taxon>Embryophyta</taxon>
        <taxon>Tracheophyta</taxon>
        <taxon>Spermatophyta</taxon>
        <taxon>Magnoliopsida</taxon>
        <taxon>eudicotyledons</taxon>
        <taxon>Gunneridae</taxon>
        <taxon>Pentapetalae</taxon>
        <taxon>asterids</taxon>
        <taxon>campanulids</taxon>
        <taxon>Asterales</taxon>
        <taxon>Asteraceae</taxon>
        <taxon>Asteroideae</taxon>
        <taxon>Heliantheae alliance</taxon>
        <taxon>Heliantheae</taxon>
        <taxon>Helianthus</taxon>
    </lineage>
</organism>
<name>A0A9K3GYL4_HELAN</name>
<proteinExistence type="predicted"/>
<dbReference type="Proteomes" id="UP000215914">
    <property type="component" value="Unassembled WGS sequence"/>
</dbReference>
<evidence type="ECO:0000256" key="1">
    <source>
        <dbReference type="SAM" id="MobiDB-lite"/>
    </source>
</evidence>
<protein>
    <submittedName>
        <fullName evidence="2">Uncharacterized protein</fullName>
    </submittedName>
</protein>
<dbReference type="PANTHER" id="PTHR32444">
    <property type="entry name" value="BULB-TYPE LECTIN DOMAIN-CONTAINING PROTEIN"/>
    <property type="match status" value="1"/>
</dbReference>
<gene>
    <name evidence="2" type="ORF">HanXRQr2_Chr16g0757271</name>
</gene>
<comment type="caution">
    <text evidence="2">The sequence shown here is derived from an EMBL/GenBank/DDBJ whole genome shotgun (WGS) entry which is preliminary data.</text>
</comment>
<accession>A0A9K3GYL4</accession>
<dbReference type="Gramene" id="mRNA:HanXRQr2_Chr16g0757271">
    <property type="protein sequence ID" value="CDS:HanXRQr2_Chr16g0757271.1"/>
    <property type="gene ID" value="HanXRQr2_Chr16g0757271"/>
</dbReference>